<proteinExistence type="predicted"/>
<protein>
    <recommendedName>
        <fullName evidence="3">Integrating conjugative element protein</fullName>
    </recommendedName>
</protein>
<dbReference type="Proteomes" id="UP000010164">
    <property type="component" value="Unassembled WGS sequence"/>
</dbReference>
<evidence type="ECO:0000313" key="2">
    <source>
        <dbReference type="Proteomes" id="UP000010164"/>
    </source>
</evidence>
<dbReference type="AlphaFoldDB" id="L0WD55"/>
<reference evidence="1 2" key="1">
    <citation type="journal article" date="2012" name="J. Bacteriol.">
        <title>Genome Sequence of the Alkane-Degrading Bacterium Alcanivorax hongdengensis Type Strain A-11-3.</title>
        <authorList>
            <person name="Lai Q."/>
            <person name="Shao Z."/>
        </authorList>
    </citation>
    <scope>NUCLEOTIDE SEQUENCE [LARGE SCALE GENOMIC DNA]</scope>
    <source>
        <strain evidence="1 2">A-11-3</strain>
    </source>
</reference>
<dbReference type="InterPro" id="IPR011090">
    <property type="entry name" value="Integr_conj_element_PFL4709"/>
</dbReference>
<keyword evidence="2" id="KW-1185">Reference proteome</keyword>
<dbReference type="NCBIfam" id="TIGR03757">
    <property type="entry name" value="conj_TIGR03757"/>
    <property type="match status" value="1"/>
</dbReference>
<comment type="caution">
    <text evidence="1">The sequence shown here is derived from an EMBL/GenBank/DDBJ whole genome shotgun (WGS) entry which is preliminary data.</text>
</comment>
<evidence type="ECO:0008006" key="3">
    <source>
        <dbReference type="Google" id="ProtNLM"/>
    </source>
</evidence>
<dbReference type="OrthoDB" id="8448784at2"/>
<accession>L0WD55</accession>
<gene>
    <name evidence="1" type="ORF">A11A3_07708</name>
</gene>
<evidence type="ECO:0000313" key="1">
    <source>
        <dbReference type="EMBL" id="EKF74688.1"/>
    </source>
</evidence>
<sequence length="124" mass="13436">MLLVSSYVQAADVLVFTDQKHAVVAPNDVPVIHLDAPAEIEAELASELPADSQRAEVIVRQRLGDGGTELQARLASAYQGVVDAWHLGITKLPAIVVERRYVVYGDADVSRAITAIEAYKRGQQ</sequence>
<dbReference type="EMBL" id="AMRJ01000009">
    <property type="protein sequence ID" value="EKF74688.1"/>
    <property type="molecule type" value="Genomic_DNA"/>
</dbReference>
<name>L0WD55_9GAMM</name>
<dbReference type="RefSeq" id="WP_008928722.1">
    <property type="nucleotide sequence ID" value="NZ_AMRJ01000009.1"/>
</dbReference>
<dbReference type="eggNOG" id="ENOG502ZC0F">
    <property type="taxonomic scope" value="Bacteria"/>
</dbReference>
<organism evidence="1 2">
    <name type="scientific">Alcanivorax hongdengensis A-11-3</name>
    <dbReference type="NCBI Taxonomy" id="1177179"/>
    <lineage>
        <taxon>Bacteria</taxon>
        <taxon>Pseudomonadati</taxon>
        <taxon>Pseudomonadota</taxon>
        <taxon>Gammaproteobacteria</taxon>
        <taxon>Oceanospirillales</taxon>
        <taxon>Alcanivoracaceae</taxon>
        <taxon>Alcanivorax</taxon>
    </lineage>
</organism>
<dbReference type="STRING" id="1177179.A11A3_07708"/>
<dbReference type="Pfam" id="PF07511">
    <property type="entry name" value="DUF1525"/>
    <property type="match status" value="1"/>
</dbReference>
<dbReference type="PATRIC" id="fig|1177179.3.peg.1546"/>